<organism evidence="1 2">
    <name type="scientific">Fonsecaea multimorphosa CBS 102226</name>
    <dbReference type="NCBI Taxonomy" id="1442371"/>
    <lineage>
        <taxon>Eukaryota</taxon>
        <taxon>Fungi</taxon>
        <taxon>Dikarya</taxon>
        <taxon>Ascomycota</taxon>
        <taxon>Pezizomycotina</taxon>
        <taxon>Eurotiomycetes</taxon>
        <taxon>Chaetothyriomycetidae</taxon>
        <taxon>Chaetothyriales</taxon>
        <taxon>Herpotrichiellaceae</taxon>
        <taxon>Fonsecaea</taxon>
    </lineage>
</organism>
<dbReference type="VEuPathDB" id="FungiDB:Z520_09638"/>
<dbReference type="EMBL" id="KN848086">
    <property type="protein sequence ID" value="KIX94592.1"/>
    <property type="molecule type" value="Genomic_DNA"/>
</dbReference>
<dbReference type="RefSeq" id="XP_016628715.1">
    <property type="nucleotide sequence ID" value="XM_016780132.1"/>
</dbReference>
<name>A0A0D2JMQ4_9EURO</name>
<dbReference type="AlphaFoldDB" id="A0A0D2JMQ4"/>
<accession>A0A0D2JMQ4</accession>
<keyword evidence="2" id="KW-1185">Reference proteome</keyword>
<dbReference type="GeneID" id="27715384"/>
<dbReference type="Proteomes" id="UP000053411">
    <property type="component" value="Unassembled WGS sequence"/>
</dbReference>
<gene>
    <name evidence="1" type="ORF">Z520_09638</name>
</gene>
<proteinExistence type="predicted"/>
<evidence type="ECO:0000313" key="2">
    <source>
        <dbReference type="Proteomes" id="UP000053411"/>
    </source>
</evidence>
<protein>
    <submittedName>
        <fullName evidence="1">Uncharacterized protein</fullName>
    </submittedName>
</protein>
<sequence>MSPIGHSPRGPPAFLLGTNELVSTENAGPYRGKYPARMGATGGVAEAPASTLAQEKVPQYGIGYHRIGRGPASVQNHQLTGNASQVVRESARLVRWNWPLQLLASIGESIRYDLLSLWCNGDHALTNVPRHVRRAGSGKFVVNWDPLTNPRKGLAHAVAERIEIVSLLQRGPGNLQQQQQRVTATSLTALLQRDSGLNITKEQLSQHCQYPKMDLLLPHFHEIRHWKKHKADALKPFY</sequence>
<evidence type="ECO:0000313" key="1">
    <source>
        <dbReference type="EMBL" id="KIX94592.1"/>
    </source>
</evidence>
<reference evidence="1 2" key="1">
    <citation type="submission" date="2015-01" db="EMBL/GenBank/DDBJ databases">
        <title>The Genome Sequence of Fonsecaea multimorphosa CBS 102226.</title>
        <authorList>
            <consortium name="The Broad Institute Genomics Platform"/>
            <person name="Cuomo C."/>
            <person name="de Hoog S."/>
            <person name="Gorbushina A."/>
            <person name="Stielow B."/>
            <person name="Teixiera M."/>
            <person name="Abouelleil A."/>
            <person name="Chapman S.B."/>
            <person name="Priest M."/>
            <person name="Young S.K."/>
            <person name="Wortman J."/>
            <person name="Nusbaum C."/>
            <person name="Birren B."/>
        </authorList>
    </citation>
    <scope>NUCLEOTIDE SEQUENCE [LARGE SCALE GENOMIC DNA]</scope>
    <source>
        <strain evidence="1 2">CBS 102226</strain>
    </source>
</reference>